<gene>
    <name evidence="7" type="primary">tssM</name>
    <name evidence="8" type="ORF">HU742_023305</name>
    <name evidence="7" type="ORF">HU742_23045</name>
</gene>
<evidence type="ECO:0000259" key="6">
    <source>
        <dbReference type="Pfam" id="PF21070"/>
    </source>
</evidence>
<dbReference type="NCBIfam" id="TIGR03348">
    <property type="entry name" value="VI_IcmF"/>
    <property type="match status" value="1"/>
</dbReference>
<dbReference type="EMBL" id="JABWQX020000003">
    <property type="protein sequence ID" value="MBV4554074.1"/>
    <property type="molecule type" value="Genomic_DNA"/>
</dbReference>
<dbReference type="AlphaFoldDB" id="A0A923JST0"/>
<evidence type="ECO:0000256" key="1">
    <source>
        <dbReference type="SAM" id="MobiDB-lite"/>
    </source>
</evidence>
<dbReference type="Pfam" id="PF06744">
    <property type="entry name" value="IcmF_C"/>
    <property type="match status" value="1"/>
</dbReference>
<evidence type="ECO:0000259" key="4">
    <source>
        <dbReference type="Pfam" id="PF06761"/>
    </source>
</evidence>
<dbReference type="SUPFAM" id="SSF52540">
    <property type="entry name" value="P-loop containing nucleoside triphosphate hydrolases"/>
    <property type="match status" value="1"/>
</dbReference>
<dbReference type="InterPro" id="IPR027417">
    <property type="entry name" value="P-loop_NTPase"/>
</dbReference>
<reference evidence="8" key="3">
    <citation type="submission" date="2021-06" db="EMBL/GenBank/DDBJ databases">
        <title>Updating the genus Pseudomonas: Description of 43 new species and partition of the Pseudomonas putida group.</title>
        <authorList>
            <person name="Girard L."/>
            <person name="Lood C."/>
            <person name="Vandamme P."/>
            <person name="Rokni-Zadeh H."/>
            <person name="Van Noort V."/>
            <person name="Hofte M."/>
            <person name="Lavigne R."/>
            <person name="De Mot R."/>
        </authorList>
    </citation>
    <scope>NUCLEOTIDE SEQUENCE</scope>
    <source>
        <strain evidence="8">SWRI102</strain>
    </source>
</reference>
<accession>A0A923JST0</accession>
<dbReference type="PANTHER" id="PTHR36153:SF1">
    <property type="entry name" value="TYPE VI SECRETION SYSTEM COMPONENT TSSM1"/>
    <property type="match status" value="1"/>
</dbReference>
<protein>
    <submittedName>
        <fullName evidence="7">Type VI secretion system membrane subunit TssM</fullName>
    </submittedName>
</protein>
<dbReference type="EMBL" id="JABWQX010000013">
    <property type="protein sequence ID" value="MBC3398099.1"/>
    <property type="molecule type" value="Genomic_DNA"/>
</dbReference>
<evidence type="ECO:0000313" key="7">
    <source>
        <dbReference type="EMBL" id="MBC3398099.1"/>
    </source>
</evidence>
<comment type="caution">
    <text evidence="7">The sequence shown here is derived from an EMBL/GenBank/DDBJ whole genome shotgun (WGS) entry which is preliminary data.</text>
</comment>
<dbReference type="InterPro" id="IPR017731">
    <property type="entry name" value="TssM1-like"/>
</dbReference>
<reference evidence="7" key="2">
    <citation type="submission" date="2020-07" db="EMBL/GenBank/DDBJ databases">
        <authorList>
            <person name="Lood C."/>
            <person name="Girard L."/>
        </authorList>
    </citation>
    <scope>NUCLEOTIDE SEQUENCE</scope>
    <source>
        <strain evidence="7">SWRI102</strain>
    </source>
</reference>
<feature type="domain" description="Type VI secretion system IcmF C-terminal" evidence="3">
    <location>
        <begin position="1034"/>
        <end position="1139"/>
    </location>
</feature>
<sequence length="1160" mass="131781">MKMFFREIEAWLRRTWVWTLSCVLCVGLLVWFFGPLLAVDDYKFWASPTARLLTICVLFLGWGLGMVLFNERTDSNKKPQQTDAQSPRIFDQTRSDDERRELRSRFKQALRVLKTSSLYHDERERNDLPWYLLVGPLASGKTSLLRSAGLDFPLNRLDKKTLADVSGTRNCDWYFAQQAVLIDTAGRYLNQADTDVDASAWNVLLQLLRKYRRGRPLSGVLVTVPVEFLWTGSEDEVATLACQIRGRLQEVQRQLRVDVPIYLVLSKADSLPGFSEFFDTLSREESDQVLGMSFSRDQRGSDLDVLRAEFEALLHRLNSQLLMRLHLERDIRRRGLILDFPQRLAQVGPNLCLLVDLAFNGDVCPLRGVYLTCASPTPRHVASTGPDHARPRVSSDALPSREGHNGRFIHHLFTRIIFPEAGLASPDRRDRRRLYWGQRALYIGALTTLGLFGLLWANGFSANHQRLESLRTMAQRWDQQRSAQTAIDDSMAMLEALDIRFEATKVFPPAKAVPLYERIGLYQGEASRSTVLGAYEHELLSQLLPRVAKMLEGHIHDNLNEREQLLNSLRAYLMLAQPERRDNAWLKTRVAREWSQRYPGNTGLQSGLLAHFERLLEQPFIHSLNDSLVVQSREMLRSESLATVVYRMLREQASHLPQYRLSQHLGPQGSLLVGADHLIPGFYTRQGYEQYFSVQGMTLVTGLLRDNWVLGGDGSLSGMDLRRLRIELEQLYFHDYADVWGEAIGQVGLQPVRGAGDAAEQLVGLTSAHSPILQLLVQVRENTRIPSVSERIEDAAQVAGNTIQLATIASKVSDSVVRDVPDTGQKALQRRFEPLHRLLDADNGPAADLTLALRALEDTQLQMASLARASAPEQAAFELAKHRMGGQRDALSNLRSASARLPRPISGWFNGLAEDSWRLVLSDSYRYLNQRYQNELYSFYGKAINKRYPFSALSVSDVAISDFREFFKDQGVVDRFFESYMRPFVSGQAGHYRLLSVDGQSLPMSKAYLDQMATVHTIRQSFFVDNPAEPQVQFKLEPYTLDPAVSRSEFRFGDKILEYRHGPIQPMTFTWPIEAQDGRASLLLERMAGGRGIGIEKNTGPWSLFRLLDIMQTEYLTGRDVRVLKADLGGLRANYLLMSQRTPNPFDMAVLRTFRMPVQL</sequence>
<feature type="transmembrane region" description="Helical" evidence="2">
    <location>
        <begin position="439"/>
        <end position="457"/>
    </location>
</feature>
<evidence type="ECO:0000313" key="9">
    <source>
        <dbReference type="Proteomes" id="UP000659438"/>
    </source>
</evidence>
<reference evidence="7 9" key="1">
    <citation type="journal article" date="2020" name="Microorganisms">
        <title>Reliable Identification of Environmental Pseudomonas Isolates Using the rpoD Gene.</title>
        <authorList>
            <consortium name="The Broad Institute Genome Sequencing Platform"/>
            <person name="Girard L."/>
            <person name="Lood C."/>
            <person name="Rokni-Zadeh H."/>
            <person name="van Noort V."/>
            <person name="Lavigne R."/>
            <person name="De Mot R."/>
        </authorList>
    </citation>
    <scope>NUCLEOTIDE SEQUENCE</scope>
    <source>
        <strain evidence="7 9">SWRI102</strain>
    </source>
</reference>
<dbReference type="InterPro" id="IPR025743">
    <property type="entry name" value="TssM1_N"/>
</dbReference>
<evidence type="ECO:0000256" key="2">
    <source>
        <dbReference type="SAM" id="Phobius"/>
    </source>
</evidence>
<feature type="transmembrane region" description="Helical" evidence="2">
    <location>
        <begin position="16"/>
        <end position="38"/>
    </location>
</feature>
<dbReference type="CDD" id="cd00882">
    <property type="entry name" value="Ras_like_GTPase"/>
    <property type="match status" value="1"/>
</dbReference>
<dbReference type="PANTHER" id="PTHR36153">
    <property type="entry name" value="INNER MEMBRANE PROTEIN-RELATED"/>
    <property type="match status" value="1"/>
</dbReference>
<dbReference type="InterPro" id="IPR009612">
    <property type="entry name" value="IcmF-rel"/>
</dbReference>
<dbReference type="InterPro" id="IPR053156">
    <property type="entry name" value="T6SS_TssM-like"/>
</dbReference>
<feature type="region of interest" description="Disordered" evidence="1">
    <location>
        <begin position="379"/>
        <end position="398"/>
    </location>
</feature>
<dbReference type="Pfam" id="PF14331">
    <property type="entry name" value="IcmF-related_N"/>
    <property type="match status" value="1"/>
</dbReference>
<feature type="region of interest" description="Disordered" evidence="1">
    <location>
        <begin position="76"/>
        <end position="96"/>
    </location>
</feature>
<keyword evidence="2" id="KW-0472">Membrane</keyword>
<organism evidence="7">
    <name type="scientific">Pseudomonas marvdashtae</name>
    <dbReference type="NCBI Taxonomy" id="2745500"/>
    <lineage>
        <taxon>Bacteria</taxon>
        <taxon>Pseudomonadati</taxon>
        <taxon>Pseudomonadota</taxon>
        <taxon>Gammaproteobacteria</taxon>
        <taxon>Pseudomonadales</taxon>
        <taxon>Pseudomonadaceae</taxon>
        <taxon>Pseudomonas</taxon>
    </lineage>
</organism>
<name>A0A923JST0_9PSED</name>
<feature type="domain" description="IcmF-related" evidence="4">
    <location>
        <begin position="494"/>
        <end position="784"/>
    </location>
</feature>
<evidence type="ECO:0000313" key="8">
    <source>
        <dbReference type="EMBL" id="MBV4554074.1"/>
    </source>
</evidence>
<evidence type="ECO:0000259" key="3">
    <source>
        <dbReference type="Pfam" id="PF06744"/>
    </source>
</evidence>
<keyword evidence="9" id="KW-1185">Reference proteome</keyword>
<evidence type="ECO:0000259" key="5">
    <source>
        <dbReference type="Pfam" id="PF14331"/>
    </source>
</evidence>
<keyword evidence="2" id="KW-1133">Transmembrane helix</keyword>
<feature type="transmembrane region" description="Helical" evidence="2">
    <location>
        <begin position="50"/>
        <end position="69"/>
    </location>
</feature>
<dbReference type="InterPro" id="IPR010623">
    <property type="entry name" value="IcmF_C"/>
</dbReference>
<keyword evidence="2" id="KW-0812">Transmembrane</keyword>
<proteinExistence type="predicted"/>
<dbReference type="InterPro" id="IPR048677">
    <property type="entry name" value="TssM1_hel"/>
</dbReference>
<dbReference type="RefSeq" id="WP_186633041.1">
    <property type="nucleotide sequence ID" value="NZ_JABWQX020000003.1"/>
</dbReference>
<feature type="domain" description="Type VI secretion system component TssM1 N-terminal" evidence="5">
    <location>
        <begin position="195"/>
        <end position="444"/>
    </location>
</feature>
<dbReference type="Pfam" id="PF06761">
    <property type="entry name" value="IcmF-related"/>
    <property type="match status" value="1"/>
</dbReference>
<dbReference type="Proteomes" id="UP000659438">
    <property type="component" value="Unassembled WGS sequence"/>
</dbReference>
<feature type="domain" description="Type VI secretion system component TssM1 helical" evidence="6">
    <location>
        <begin position="928"/>
        <end position="1025"/>
    </location>
</feature>
<dbReference type="Pfam" id="PF21070">
    <property type="entry name" value="IcmF_helical"/>
    <property type="match status" value="1"/>
</dbReference>